<comment type="caution">
    <text evidence="1">The sequence shown here is derived from an EMBL/GenBank/DDBJ whole genome shotgun (WGS) entry which is preliminary data.</text>
</comment>
<accession>A0ABU7BU23</accession>
<sequence>MRLEGVRTIGTVIGVAQLVLPPTGFDDLIYSTKCQMPKEHRICNQDCDCSNLIPEDIISMDHTFSFPIYSSVFAIAHALHNVLQCGAIRCNHDFKVQPYTVSKKANSY</sequence>
<protein>
    <submittedName>
        <fullName evidence="1">Uncharacterized protein</fullName>
    </submittedName>
</protein>
<evidence type="ECO:0000313" key="1">
    <source>
        <dbReference type="EMBL" id="MED6253124.1"/>
    </source>
</evidence>
<dbReference type="Gene3D" id="3.40.50.2300">
    <property type="match status" value="1"/>
</dbReference>
<proteinExistence type="predicted"/>
<organism evidence="1 2">
    <name type="scientific">Ataeniobius toweri</name>
    <dbReference type="NCBI Taxonomy" id="208326"/>
    <lineage>
        <taxon>Eukaryota</taxon>
        <taxon>Metazoa</taxon>
        <taxon>Chordata</taxon>
        <taxon>Craniata</taxon>
        <taxon>Vertebrata</taxon>
        <taxon>Euteleostomi</taxon>
        <taxon>Actinopterygii</taxon>
        <taxon>Neopterygii</taxon>
        <taxon>Teleostei</taxon>
        <taxon>Neoteleostei</taxon>
        <taxon>Acanthomorphata</taxon>
        <taxon>Ovalentaria</taxon>
        <taxon>Atherinomorphae</taxon>
        <taxon>Cyprinodontiformes</taxon>
        <taxon>Goodeidae</taxon>
        <taxon>Ataeniobius</taxon>
    </lineage>
</organism>
<name>A0ABU7BU23_9TELE</name>
<reference evidence="1 2" key="1">
    <citation type="submission" date="2021-07" db="EMBL/GenBank/DDBJ databases">
        <authorList>
            <person name="Palmer J.M."/>
        </authorList>
    </citation>
    <scope>NUCLEOTIDE SEQUENCE [LARGE SCALE GENOMIC DNA]</scope>
    <source>
        <strain evidence="1 2">AT_MEX2019</strain>
        <tissue evidence="1">Muscle</tissue>
    </source>
</reference>
<dbReference type="SUPFAM" id="SSF53822">
    <property type="entry name" value="Periplasmic binding protein-like I"/>
    <property type="match status" value="1"/>
</dbReference>
<evidence type="ECO:0000313" key="2">
    <source>
        <dbReference type="Proteomes" id="UP001345963"/>
    </source>
</evidence>
<dbReference type="EMBL" id="JAHUTI010064015">
    <property type="protein sequence ID" value="MED6253124.1"/>
    <property type="molecule type" value="Genomic_DNA"/>
</dbReference>
<dbReference type="Proteomes" id="UP001345963">
    <property type="component" value="Unassembled WGS sequence"/>
</dbReference>
<keyword evidence="2" id="KW-1185">Reference proteome</keyword>
<dbReference type="InterPro" id="IPR028082">
    <property type="entry name" value="Peripla_BP_I"/>
</dbReference>
<gene>
    <name evidence="1" type="ORF">ATANTOWER_022796</name>
</gene>